<keyword evidence="4" id="KW-1133">Transmembrane helix</keyword>
<dbReference type="EMBL" id="NBII01000004">
    <property type="protein sequence ID" value="PAV19867.1"/>
    <property type="molecule type" value="Genomic_DNA"/>
</dbReference>
<dbReference type="Pfam" id="PF01545">
    <property type="entry name" value="Cation_efflux"/>
    <property type="match status" value="1"/>
</dbReference>
<evidence type="ECO:0000313" key="8">
    <source>
        <dbReference type="EMBL" id="PAV19867.1"/>
    </source>
</evidence>
<evidence type="ECO:0000256" key="6">
    <source>
        <dbReference type="SAM" id="MobiDB-lite"/>
    </source>
</evidence>
<dbReference type="Proteomes" id="UP000217199">
    <property type="component" value="Unassembled WGS sequence"/>
</dbReference>
<sequence length="415" mass="44984">MPLRHHSSQPNPSSCQKLKHSDHEESDESDHEDHDHSHPHSHSHSLFGHSHAHEEGPNQEVESLVKIFEGKGDRGSNITLVGLVVNVGLTASKGFAGFFMNSAALLAEAGHSASDLLGDLVTLFAWRFSRRPPTLSYPYGFGKFETLGTTTVALILVGGALGIGVHSLTLLTHHLVEASSTVAPGPAQIILQNVTEVAQTMTNAVPLPVHDHAHAHELELDPNAAWFALISVVAKEWLYRATKRVADEERSGVLLANAVHHRSDAYTSGVALLAILGTWAFPALPLDPIGGILVALVILRQGIQLFMSAFGELTDASVSPRTRRTLEKALLPLVQEDPNLISISEVRAMRAGALLFVDVNAVVPPSLPMGDALALEARIRERLLSARKEISEVRIKYVPPTEISEKEETEKVEKL</sequence>
<keyword evidence="9" id="KW-1185">Reference proteome</keyword>
<dbReference type="GO" id="GO:0008324">
    <property type="term" value="F:monoatomic cation transmembrane transporter activity"/>
    <property type="evidence" value="ECO:0007669"/>
    <property type="project" value="InterPro"/>
</dbReference>
<dbReference type="InterPro" id="IPR002524">
    <property type="entry name" value="Cation_efflux"/>
</dbReference>
<name>A0A286UJU6_9AGAM</name>
<dbReference type="NCBIfam" id="TIGR01297">
    <property type="entry name" value="CDF"/>
    <property type="match status" value="1"/>
</dbReference>
<dbReference type="AlphaFoldDB" id="A0A286UJU6"/>
<evidence type="ECO:0000256" key="5">
    <source>
        <dbReference type="ARBA" id="ARBA00023136"/>
    </source>
</evidence>
<feature type="region of interest" description="Disordered" evidence="6">
    <location>
        <begin position="1"/>
        <end position="59"/>
    </location>
</feature>
<dbReference type="InterPro" id="IPR027469">
    <property type="entry name" value="Cation_efflux_TMD_sf"/>
</dbReference>
<dbReference type="InterPro" id="IPR050291">
    <property type="entry name" value="CDF_Transporter"/>
</dbReference>
<evidence type="ECO:0000256" key="4">
    <source>
        <dbReference type="ARBA" id="ARBA00022989"/>
    </source>
</evidence>
<dbReference type="SUPFAM" id="SSF160240">
    <property type="entry name" value="Cation efflux protein cytoplasmic domain-like"/>
    <property type="match status" value="1"/>
</dbReference>
<accession>A0A286UJU6</accession>
<dbReference type="PANTHER" id="PTHR43840">
    <property type="entry name" value="MITOCHONDRIAL METAL TRANSPORTER 1-RELATED"/>
    <property type="match status" value="1"/>
</dbReference>
<dbReference type="OrthoDB" id="435980at2759"/>
<dbReference type="PANTHER" id="PTHR43840:SF15">
    <property type="entry name" value="MITOCHONDRIAL METAL TRANSPORTER 1-RELATED"/>
    <property type="match status" value="1"/>
</dbReference>
<evidence type="ECO:0000256" key="3">
    <source>
        <dbReference type="ARBA" id="ARBA00022692"/>
    </source>
</evidence>
<dbReference type="STRING" id="2282107.A0A286UJU6"/>
<dbReference type="GO" id="GO:0016020">
    <property type="term" value="C:membrane"/>
    <property type="evidence" value="ECO:0007669"/>
    <property type="project" value="UniProtKB-SubCell"/>
</dbReference>
<feature type="domain" description="Cation efflux protein transmembrane" evidence="7">
    <location>
        <begin position="80"/>
        <end position="313"/>
    </location>
</feature>
<evidence type="ECO:0000256" key="1">
    <source>
        <dbReference type="ARBA" id="ARBA00004141"/>
    </source>
</evidence>
<reference evidence="8 9" key="1">
    <citation type="journal article" date="2017" name="Mol. Ecol.">
        <title>Comparative and population genomic landscape of Phellinus noxius: A hypervariable fungus causing root rot in trees.</title>
        <authorList>
            <person name="Chung C.L."/>
            <person name="Lee T.J."/>
            <person name="Akiba M."/>
            <person name="Lee H.H."/>
            <person name="Kuo T.H."/>
            <person name="Liu D."/>
            <person name="Ke H.M."/>
            <person name="Yokoi T."/>
            <person name="Roa M.B."/>
            <person name="Lu M.J."/>
            <person name="Chang Y.Y."/>
            <person name="Ann P.J."/>
            <person name="Tsai J.N."/>
            <person name="Chen C.Y."/>
            <person name="Tzean S.S."/>
            <person name="Ota Y."/>
            <person name="Hattori T."/>
            <person name="Sahashi N."/>
            <person name="Liou R.F."/>
            <person name="Kikuchi T."/>
            <person name="Tsai I.J."/>
        </authorList>
    </citation>
    <scope>NUCLEOTIDE SEQUENCE [LARGE SCALE GENOMIC DNA]</scope>
    <source>
        <strain evidence="8 9">FFPRI411160</strain>
    </source>
</reference>
<gene>
    <name evidence="8" type="ORF">PNOK_0480100</name>
</gene>
<organism evidence="8 9">
    <name type="scientific">Pyrrhoderma noxium</name>
    <dbReference type="NCBI Taxonomy" id="2282107"/>
    <lineage>
        <taxon>Eukaryota</taxon>
        <taxon>Fungi</taxon>
        <taxon>Dikarya</taxon>
        <taxon>Basidiomycota</taxon>
        <taxon>Agaricomycotina</taxon>
        <taxon>Agaricomycetes</taxon>
        <taxon>Hymenochaetales</taxon>
        <taxon>Hymenochaetaceae</taxon>
        <taxon>Pyrrhoderma</taxon>
    </lineage>
</organism>
<dbReference type="Gene3D" id="3.30.70.1350">
    <property type="entry name" value="Cation efflux protein, cytoplasmic domain"/>
    <property type="match status" value="1"/>
</dbReference>
<dbReference type="InterPro" id="IPR036837">
    <property type="entry name" value="Cation_efflux_CTD_sf"/>
</dbReference>
<comment type="subcellular location">
    <subcellularLocation>
        <location evidence="1">Membrane</location>
        <topology evidence="1">Multi-pass membrane protein</topology>
    </subcellularLocation>
</comment>
<protein>
    <submittedName>
        <fullName evidence="8">Cation efflux</fullName>
    </submittedName>
</protein>
<evidence type="ECO:0000259" key="7">
    <source>
        <dbReference type="Pfam" id="PF01545"/>
    </source>
</evidence>
<dbReference type="InParanoid" id="A0A286UJU6"/>
<dbReference type="GO" id="GO:0030003">
    <property type="term" value="P:intracellular monoatomic cation homeostasis"/>
    <property type="evidence" value="ECO:0007669"/>
    <property type="project" value="UniProtKB-ARBA"/>
</dbReference>
<comment type="caution">
    <text evidence="8">The sequence shown here is derived from an EMBL/GenBank/DDBJ whole genome shotgun (WGS) entry which is preliminary data.</text>
</comment>
<dbReference type="Gene3D" id="1.20.1510.10">
    <property type="entry name" value="Cation efflux protein transmembrane domain"/>
    <property type="match status" value="1"/>
</dbReference>
<dbReference type="GO" id="GO:0098771">
    <property type="term" value="P:inorganic ion homeostasis"/>
    <property type="evidence" value="ECO:0007669"/>
    <property type="project" value="UniProtKB-ARBA"/>
</dbReference>
<keyword evidence="5" id="KW-0472">Membrane</keyword>
<keyword evidence="3" id="KW-0812">Transmembrane</keyword>
<keyword evidence="2" id="KW-0813">Transport</keyword>
<dbReference type="FunCoup" id="A0A286UJU6">
    <property type="interactions" value="44"/>
</dbReference>
<dbReference type="SUPFAM" id="SSF161111">
    <property type="entry name" value="Cation efflux protein transmembrane domain-like"/>
    <property type="match status" value="1"/>
</dbReference>
<evidence type="ECO:0000313" key="9">
    <source>
        <dbReference type="Proteomes" id="UP000217199"/>
    </source>
</evidence>
<dbReference type="InterPro" id="IPR058533">
    <property type="entry name" value="Cation_efflux_TM"/>
</dbReference>
<proteinExistence type="predicted"/>
<evidence type="ECO:0000256" key="2">
    <source>
        <dbReference type="ARBA" id="ARBA00022448"/>
    </source>
</evidence>